<dbReference type="Proteomes" id="UP000554235">
    <property type="component" value="Unassembled WGS sequence"/>
</dbReference>
<dbReference type="PROSITE" id="PS50102">
    <property type="entry name" value="RRM"/>
    <property type="match status" value="1"/>
</dbReference>
<feature type="compositionally biased region" description="Polar residues" evidence="3">
    <location>
        <begin position="519"/>
        <end position="537"/>
    </location>
</feature>
<dbReference type="InterPro" id="IPR034261">
    <property type="entry name" value="CNOT4_RRM"/>
</dbReference>
<feature type="compositionally biased region" description="Basic residues" evidence="3">
    <location>
        <begin position="1180"/>
        <end position="1189"/>
    </location>
</feature>
<feature type="coiled-coil region" evidence="2">
    <location>
        <begin position="69"/>
        <end position="103"/>
    </location>
</feature>
<organism evidence="5 6">
    <name type="scientific">Fusarium albosuccineum</name>
    <dbReference type="NCBI Taxonomy" id="1237068"/>
    <lineage>
        <taxon>Eukaryota</taxon>
        <taxon>Fungi</taxon>
        <taxon>Dikarya</taxon>
        <taxon>Ascomycota</taxon>
        <taxon>Pezizomycotina</taxon>
        <taxon>Sordariomycetes</taxon>
        <taxon>Hypocreomycetidae</taxon>
        <taxon>Hypocreales</taxon>
        <taxon>Nectriaceae</taxon>
        <taxon>Fusarium</taxon>
        <taxon>Fusarium decemcellulare species complex</taxon>
    </lineage>
</organism>
<feature type="compositionally biased region" description="Polar residues" evidence="3">
    <location>
        <begin position="232"/>
        <end position="243"/>
    </location>
</feature>
<feature type="compositionally biased region" description="Pro residues" evidence="3">
    <location>
        <begin position="1253"/>
        <end position="1262"/>
    </location>
</feature>
<dbReference type="CDD" id="cd12438">
    <property type="entry name" value="RRM_CNOT4"/>
    <property type="match status" value="1"/>
</dbReference>
<dbReference type="GO" id="GO:0004842">
    <property type="term" value="F:ubiquitin-protein transferase activity"/>
    <property type="evidence" value="ECO:0007669"/>
    <property type="project" value="InterPro"/>
</dbReference>
<feature type="compositionally biased region" description="Basic and acidic residues" evidence="3">
    <location>
        <begin position="401"/>
        <end position="431"/>
    </location>
</feature>
<dbReference type="GO" id="GO:0003723">
    <property type="term" value="F:RNA binding"/>
    <property type="evidence" value="ECO:0007669"/>
    <property type="project" value="UniProtKB-UniRule"/>
</dbReference>
<dbReference type="GO" id="GO:0030014">
    <property type="term" value="C:CCR4-NOT complex"/>
    <property type="evidence" value="ECO:0007669"/>
    <property type="project" value="InterPro"/>
</dbReference>
<feature type="domain" description="RRM" evidence="4">
    <location>
        <begin position="114"/>
        <end position="200"/>
    </location>
</feature>
<feature type="compositionally biased region" description="Low complexity" evidence="3">
    <location>
        <begin position="1028"/>
        <end position="1042"/>
    </location>
</feature>
<evidence type="ECO:0000256" key="2">
    <source>
        <dbReference type="SAM" id="Coils"/>
    </source>
</evidence>
<accession>A0A8H4NVH1</accession>
<evidence type="ECO:0000259" key="4">
    <source>
        <dbReference type="PROSITE" id="PS50102"/>
    </source>
</evidence>
<feature type="compositionally biased region" description="Polar residues" evidence="3">
    <location>
        <begin position="309"/>
        <end position="324"/>
    </location>
</feature>
<protein>
    <submittedName>
        <fullName evidence="5">CCR4-NOT transcription complex subunit 4</fullName>
    </submittedName>
</protein>
<sequence>MAPQDSFIEEEEDTWYATPPAPRGRAACSPCVLGQCWVPELTSLTALFVSKSLIFPIATFDHVLAVTRVAEFRANIQKNQKKRAQEQRQKEVQKREAEKENRKNLIGVRVVQKNLVYITGLAPTVREDELLKTLRKPEFFGQYGNIQKISISNRKSSDGQHQSLGIYVTFERPEEATRCIQAVHGSQNGDRILKAQHGTTKYCSAWLKNEKCGNPGCMFLHEQGDEEDSYSRQDLSSMNSIHTQRPLPGGGSRSASRQQAPQPTPPPVVSHPMTRSVSKEGSENGVDGSALPSSANWARNPQRSRRGSHATSGAASSPAISTSLPVTAEAVPEEAVEDTQEPVAGPSTSNQPKEPEATPEPAKDIPESSLKALLKALQGCALPRLADSEADDLGPPMFDVRGGEKRRIMREEDDTRLSGEQEEPAEAREPSEGEPETGGSLALGGEPEDRDTTSDSRGFDRRPSTQPPIQRSTTDGIFGPALTGSNFNQSSGNPGSRSMTPQQLFLRSQSGFGDVPPGISNQGNTFQGQGHNRQSSRFSFANDNASSATNVKLAANPRIMAQQSSMMPNSFQSQGNNQFYGTSMPGPPPGLKSTGTPPSMFGQFGGAGFGGAPKDNSNELLQSLIGRSRAGNSQTHDAGKPPASGLLASLYGNQPGAFQDMGSKQKKKGKKHRHANTSSSGGSGLVDLADPSILQARMQHQSQGNAGVGQGLFGGQSQGGGVLRHIRDGPKSALHLPQGDTSHKRILIQQAFCEINAAQGGQLCIRRQLCSFGKREGVSRTPRAPTFRLLPVYHGLHMRVQVRQAIIVFHKHPIRSDDELPSLDEATNSVDALVSDDPIGIATDLDDRRSVPPGLALPPGLPANISRPPSTQGHSRFGHIVPALPKVPPPGLSQGTLTPELSPRKPVTPVSEAKRTIKSFASESGLSREITAQSQTRQIKGGALQDEDFPALDALKNKDRPSTPTPKATSKAKKQAEKIADKVLAKVGHSQEPTSQDAKPAQETKAEKKLIAVNTQVGKAVASKTGDSSATTEMSTTEASAAFPPLPTPSAAGISSPVARTAPKTLRVVPTPKTEAPPPASPALTMASVALSATSRAMSVSYRPDTPASEMVSDNASVVSASVSHSRASSPPPSKVGSAAVRMTTKSQQRKQRKDALKQDTKLIAEAPKSEPEEHAPVLGRKKKQRKEKPVKATQPRPATPIQEPSRVDSAIPEPIVPEKPKEKEPEEKPVKSKAAQKKSAKAKGKAKEVEPEPAPVPPSPPQEVAADETPELPEKTQTGPSSVFTEIKDALWTSSIDKLHMLKPMTGGSSRTDYNSANSNTNKAGHCKDCSCKCGEIQDEDLAALRAGKPVRKQFHVDGSRMLITPNGDCIRGLTPEEEDAFLELQAAIATTAENPGAFVAPRHQPGSGAFSLIKGRAVPNGRPNIFPATAQPQSQDPIGKLQREDALSYINQYVLPRLNLGATNMGFPKGASPTKDAAAASLNSLAPYFYGPDAAAGVGIYSPPDGARAMQDFGSAGMSSEERGKNFGMGVGGMPLMSVEDAEGALGAARRESEKLERGLNTIIKRNRRLLLGGGN</sequence>
<feature type="compositionally biased region" description="Basic and acidic residues" evidence="3">
    <location>
        <begin position="1217"/>
        <end position="1231"/>
    </location>
</feature>
<dbReference type="InterPro" id="IPR003954">
    <property type="entry name" value="RRM_euk-type"/>
</dbReference>
<feature type="compositionally biased region" description="Basic and acidic residues" evidence="3">
    <location>
        <begin position="450"/>
        <end position="463"/>
    </location>
</feature>
<feature type="compositionally biased region" description="Polar residues" evidence="3">
    <location>
        <begin position="291"/>
        <end position="301"/>
    </location>
</feature>
<reference evidence="5 6" key="1">
    <citation type="submission" date="2020-01" db="EMBL/GenBank/DDBJ databases">
        <title>Identification and distribution of gene clusters putatively required for synthesis of sphingolipid metabolism inhibitors in phylogenetically diverse species of the filamentous fungus Fusarium.</title>
        <authorList>
            <person name="Kim H.-S."/>
            <person name="Busman M."/>
            <person name="Brown D.W."/>
            <person name="Divon H."/>
            <person name="Uhlig S."/>
            <person name="Proctor R.H."/>
        </authorList>
    </citation>
    <scope>NUCLEOTIDE SEQUENCE [LARGE SCALE GENOMIC DNA]</scope>
    <source>
        <strain evidence="5 6">NRRL 20459</strain>
    </source>
</reference>
<dbReference type="SMART" id="SM00361">
    <property type="entry name" value="RRM_1"/>
    <property type="match status" value="1"/>
</dbReference>
<evidence type="ECO:0000313" key="5">
    <source>
        <dbReference type="EMBL" id="KAF4452714.1"/>
    </source>
</evidence>
<dbReference type="InterPro" id="IPR012677">
    <property type="entry name" value="Nucleotide-bd_a/b_plait_sf"/>
</dbReference>
<proteinExistence type="predicted"/>
<dbReference type="Pfam" id="PF00076">
    <property type="entry name" value="RRM_1"/>
    <property type="match status" value="1"/>
</dbReference>
<feature type="region of interest" description="Disordered" evidence="3">
    <location>
        <begin position="843"/>
        <end position="977"/>
    </location>
</feature>
<evidence type="ECO:0000313" key="6">
    <source>
        <dbReference type="Proteomes" id="UP000554235"/>
    </source>
</evidence>
<feature type="compositionally biased region" description="Polar residues" evidence="3">
    <location>
        <begin position="919"/>
        <end position="938"/>
    </location>
</feature>
<evidence type="ECO:0000256" key="1">
    <source>
        <dbReference type="PROSITE-ProRule" id="PRU00176"/>
    </source>
</evidence>
<gene>
    <name evidence="5" type="ORF">FALBO_16124</name>
</gene>
<dbReference type="InterPro" id="IPR035979">
    <property type="entry name" value="RBD_domain_sf"/>
</dbReference>
<dbReference type="Gene3D" id="3.30.70.330">
    <property type="match status" value="1"/>
</dbReference>
<feature type="compositionally biased region" description="Acidic residues" evidence="3">
    <location>
        <begin position="331"/>
        <end position="340"/>
    </location>
</feature>
<dbReference type="PANTHER" id="PTHR12603:SF0">
    <property type="entry name" value="CCR4-NOT TRANSCRIPTION COMPLEX SUBUNIT 4"/>
    <property type="match status" value="1"/>
</dbReference>
<feature type="compositionally biased region" description="Basic and acidic residues" evidence="3">
    <location>
        <begin position="1154"/>
        <end position="1176"/>
    </location>
</feature>
<comment type="caution">
    <text evidence="5">The sequence shown here is derived from an EMBL/GenBank/DDBJ whole genome shotgun (WGS) entry which is preliminary data.</text>
</comment>
<dbReference type="FunFam" id="3.30.70.330:FF:000257">
    <property type="entry name" value="CCR4-NOT core complex subunit Not4"/>
    <property type="match status" value="1"/>
</dbReference>
<evidence type="ECO:0000256" key="3">
    <source>
        <dbReference type="SAM" id="MobiDB-lite"/>
    </source>
</evidence>
<feature type="region of interest" description="Disordered" evidence="3">
    <location>
        <begin position="1"/>
        <end position="22"/>
    </location>
</feature>
<keyword evidence="1" id="KW-0694">RNA-binding</keyword>
<feature type="region of interest" description="Disordered" evidence="3">
    <location>
        <begin position="1096"/>
        <end position="1282"/>
    </location>
</feature>
<dbReference type="GO" id="GO:0016567">
    <property type="term" value="P:protein ubiquitination"/>
    <property type="evidence" value="ECO:0007669"/>
    <property type="project" value="TreeGrafter"/>
</dbReference>
<feature type="compositionally biased region" description="Basic and acidic residues" evidence="3">
    <location>
        <begin position="353"/>
        <end position="366"/>
    </location>
</feature>
<dbReference type="InterPro" id="IPR000504">
    <property type="entry name" value="RRM_dom"/>
</dbReference>
<feature type="region of interest" description="Disordered" evidence="3">
    <location>
        <begin position="629"/>
        <end position="687"/>
    </location>
</feature>
<feature type="compositionally biased region" description="Basic residues" evidence="3">
    <location>
        <begin position="664"/>
        <end position="675"/>
    </location>
</feature>
<dbReference type="InterPro" id="IPR039780">
    <property type="entry name" value="Mot2"/>
</dbReference>
<feature type="region of interest" description="Disordered" evidence="3">
    <location>
        <begin position="385"/>
        <end position="537"/>
    </location>
</feature>
<feature type="compositionally biased region" description="Low complexity" evidence="3">
    <location>
        <begin position="1116"/>
        <end position="1129"/>
    </location>
</feature>
<feature type="compositionally biased region" description="Basic residues" evidence="3">
    <location>
        <begin position="1235"/>
        <end position="1245"/>
    </location>
</feature>
<dbReference type="OrthoDB" id="1923159at2759"/>
<feature type="region of interest" description="Disordered" evidence="3">
    <location>
        <begin position="224"/>
        <end position="370"/>
    </location>
</feature>
<keyword evidence="6" id="KW-1185">Reference proteome</keyword>
<keyword evidence="2" id="KW-0175">Coiled coil</keyword>
<dbReference type="PANTHER" id="PTHR12603">
    <property type="entry name" value="CCR4-NOT TRANSCRIPTION COMPLEX RELATED"/>
    <property type="match status" value="1"/>
</dbReference>
<dbReference type="EMBL" id="JAADYS010002945">
    <property type="protein sequence ID" value="KAF4452714.1"/>
    <property type="molecule type" value="Genomic_DNA"/>
</dbReference>
<feature type="region of interest" description="Disordered" evidence="3">
    <location>
        <begin position="1018"/>
        <end position="1083"/>
    </location>
</feature>
<dbReference type="SUPFAM" id="SSF54928">
    <property type="entry name" value="RNA-binding domain, RBD"/>
    <property type="match status" value="1"/>
</dbReference>
<feature type="compositionally biased region" description="Polar residues" evidence="3">
    <location>
        <begin position="483"/>
        <end position="511"/>
    </location>
</feature>
<name>A0A8H4NVH1_9HYPO</name>